<reference evidence="2 3" key="1">
    <citation type="journal article" date="2003" name="PLoS Biol.">
        <title>The genome sequence of Caenorhabditis briggsae: a platform for comparative genomics.</title>
        <authorList>
            <person name="Stein L.D."/>
            <person name="Bao Z."/>
            <person name="Blasiar D."/>
            <person name="Blumenthal T."/>
            <person name="Brent M.R."/>
            <person name="Chen N."/>
            <person name="Chinwalla A."/>
            <person name="Clarke L."/>
            <person name="Clee C."/>
            <person name="Coghlan A."/>
            <person name="Coulson A."/>
            <person name="D'Eustachio P."/>
            <person name="Fitch D.H."/>
            <person name="Fulton L.A."/>
            <person name="Fulton R.E."/>
            <person name="Griffiths-Jones S."/>
            <person name="Harris T.W."/>
            <person name="Hillier L.W."/>
            <person name="Kamath R."/>
            <person name="Kuwabara P.E."/>
            <person name="Mardis E.R."/>
            <person name="Marra M.A."/>
            <person name="Miner T.L."/>
            <person name="Minx P."/>
            <person name="Mullikin J.C."/>
            <person name="Plumb R.W."/>
            <person name="Rogers J."/>
            <person name="Schein J.E."/>
            <person name="Sohrmann M."/>
            <person name="Spieth J."/>
            <person name="Stajich J.E."/>
            <person name="Wei C."/>
            <person name="Willey D."/>
            <person name="Wilson R.K."/>
            <person name="Durbin R."/>
            <person name="Waterston R.H."/>
        </authorList>
    </citation>
    <scope>NUCLEOTIDE SEQUENCE [LARGE SCALE GENOMIC DNA]</scope>
    <source>
        <strain evidence="2 3">AF16</strain>
    </source>
</reference>
<gene>
    <name evidence="2" type="ORF">CBG27090</name>
    <name evidence="2" type="ORF">CBG_27090</name>
</gene>
<reference evidence="2 3" key="2">
    <citation type="journal article" date="2011" name="PLoS Genet.">
        <title>Caenorhabditis briggsae recombinant inbred line genotypes reveal inter-strain incompatibility and the evolution of recombination.</title>
        <authorList>
            <person name="Ross J.A."/>
            <person name="Koboldt D.C."/>
            <person name="Staisch J.E."/>
            <person name="Chamberlin H.M."/>
            <person name="Gupta B.P."/>
            <person name="Miller R.D."/>
            <person name="Baird S.E."/>
            <person name="Haag E.S."/>
        </authorList>
    </citation>
    <scope>NUCLEOTIDE SEQUENCE [LARGE SCALE GENOMIC DNA]</scope>
    <source>
        <strain evidence="2 3">AF16</strain>
    </source>
</reference>
<feature type="chain" id="PRO_5002846539" evidence="1">
    <location>
        <begin position="18"/>
        <end position="80"/>
    </location>
</feature>
<dbReference type="KEGG" id="cbr:CBG_27090"/>
<name>B6IHG6_CAEBR</name>
<proteinExistence type="predicted"/>
<dbReference type="RefSeq" id="XP_045098909.1">
    <property type="nucleotide sequence ID" value="XM_045237675.1"/>
</dbReference>
<feature type="signal peptide" evidence="1">
    <location>
        <begin position="1"/>
        <end position="17"/>
    </location>
</feature>
<dbReference type="HOGENOM" id="CLU_2591928_0_0_1"/>
<dbReference type="CTD" id="68918550"/>
<dbReference type="Proteomes" id="UP000008549">
    <property type="component" value="Unassembled WGS sequence"/>
</dbReference>
<dbReference type="AlphaFoldDB" id="B6IHG6"/>
<keyword evidence="1" id="KW-0732">Signal</keyword>
<evidence type="ECO:0000313" key="3">
    <source>
        <dbReference type="Proteomes" id="UP000008549"/>
    </source>
</evidence>
<dbReference type="InParanoid" id="B6IHG6"/>
<evidence type="ECO:0000256" key="1">
    <source>
        <dbReference type="SAM" id="SignalP"/>
    </source>
</evidence>
<evidence type="ECO:0000313" key="2">
    <source>
        <dbReference type="EMBL" id="CAR99346.1"/>
    </source>
</evidence>
<protein>
    <submittedName>
        <fullName evidence="2">Protein CBG27090</fullName>
    </submittedName>
</protein>
<sequence>MLLAKLLFSFFYTPVQESISVKLPKNKNSQVIKPPAYHYFLQSEYGSDIEAESLNSTQTVETQTHFLFATLSHRCPKERA</sequence>
<keyword evidence="3" id="KW-1185">Reference proteome</keyword>
<dbReference type="GeneID" id="68918550"/>
<organism evidence="2 3">
    <name type="scientific">Caenorhabditis briggsae</name>
    <dbReference type="NCBI Taxonomy" id="6238"/>
    <lineage>
        <taxon>Eukaryota</taxon>
        <taxon>Metazoa</taxon>
        <taxon>Ecdysozoa</taxon>
        <taxon>Nematoda</taxon>
        <taxon>Chromadorea</taxon>
        <taxon>Rhabditida</taxon>
        <taxon>Rhabditina</taxon>
        <taxon>Rhabditomorpha</taxon>
        <taxon>Rhabditoidea</taxon>
        <taxon>Rhabditidae</taxon>
        <taxon>Peloderinae</taxon>
        <taxon>Caenorhabditis</taxon>
    </lineage>
</organism>
<dbReference type="EMBL" id="HE600954">
    <property type="protein sequence ID" value="CAR99346.1"/>
    <property type="molecule type" value="Genomic_DNA"/>
</dbReference>
<accession>B6IHG6</accession>